<proteinExistence type="predicted"/>
<reference evidence="1" key="1">
    <citation type="submission" date="2020-08" db="EMBL/GenBank/DDBJ databases">
        <title>Multicomponent nature underlies the extraordinary mechanical properties of spider dragline silk.</title>
        <authorList>
            <person name="Kono N."/>
            <person name="Nakamura H."/>
            <person name="Mori M."/>
            <person name="Yoshida Y."/>
            <person name="Ohtoshi R."/>
            <person name="Malay A.D."/>
            <person name="Moran D.A.P."/>
            <person name="Tomita M."/>
            <person name="Numata K."/>
            <person name="Arakawa K."/>
        </authorList>
    </citation>
    <scope>NUCLEOTIDE SEQUENCE</scope>
</reference>
<dbReference type="EMBL" id="BMAV01014397">
    <property type="protein sequence ID" value="GFY62762.1"/>
    <property type="molecule type" value="Genomic_DNA"/>
</dbReference>
<dbReference type="Proteomes" id="UP000886998">
    <property type="component" value="Unassembled WGS sequence"/>
</dbReference>
<organism evidence="1 2">
    <name type="scientific">Trichonephila inaurata madagascariensis</name>
    <dbReference type="NCBI Taxonomy" id="2747483"/>
    <lineage>
        <taxon>Eukaryota</taxon>
        <taxon>Metazoa</taxon>
        <taxon>Ecdysozoa</taxon>
        <taxon>Arthropoda</taxon>
        <taxon>Chelicerata</taxon>
        <taxon>Arachnida</taxon>
        <taxon>Araneae</taxon>
        <taxon>Araneomorphae</taxon>
        <taxon>Entelegynae</taxon>
        <taxon>Araneoidea</taxon>
        <taxon>Nephilidae</taxon>
        <taxon>Trichonephila</taxon>
        <taxon>Trichonephila inaurata</taxon>
    </lineage>
</organism>
<evidence type="ECO:0000313" key="1">
    <source>
        <dbReference type="EMBL" id="GFY62762.1"/>
    </source>
</evidence>
<sequence>MSDLPSHFSQKTRFSTQNPVEVKRLYWKKGPDTAHAGPPVRLKVHQLKLGIVLQYIGRSDSMDVENAPNGRVFEHAETWQRHPAAAARRGVRCPFSVEALLLYSRFLVHAERWQR</sequence>
<keyword evidence="2" id="KW-1185">Reference proteome</keyword>
<name>A0A8X6Y1P6_9ARAC</name>
<accession>A0A8X6Y1P6</accession>
<evidence type="ECO:0000313" key="2">
    <source>
        <dbReference type="Proteomes" id="UP000886998"/>
    </source>
</evidence>
<dbReference type="AlphaFoldDB" id="A0A8X6Y1P6"/>
<gene>
    <name evidence="1" type="ORF">TNIN_220041</name>
</gene>
<comment type="caution">
    <text evidence="1">The sequence shown here is derived from an EMBL/GenBank/DDBJ whole genome shotgun (WGS) entry which is preliminary data.</text>
</comment>
<protein>
    <submittedName>
        <fullName evidence="1">Uncharacterized protein</fullName>
    </submittedName>
</protein>